<keyword evidence="11 15" id="KW-1133">Transmembrane helix</keyword>
<evidence type="ECO:0000259" key="16">
    <source>
        <dbReference type="Pfam" id="PF00482"/>
    </source>
</evidence>
<keyword evidence="6" id="KW-0997">Cell inner membrane</keyword>
<dbReference type="InterPro" id="IPR018076">
    <property type="entry name" value="T2SS_GspF_dom"/>
</dbReference>
<evidence type="ECO:0000256" key="13">
    <source>
        <dbReference type="ARBA" id="ARBA00030750"/>
    </source>
</evidence>
<dbReference type="AlphaFoldDB" id="A0A3M0CQG9"/>
<dbReference type="Proteomes" id="UP000271227">
    <property type="component" value="Unassembled WGS sequence"/>
</dbReference>
<evidence type="ECO:0000256" key="3">
    <source>
        <dbReference type="ARBA" id="ARBA00005745"/>
    </source>
</evidence>
<dbReference type="InterPro" id="IPR001992">
    <property type="entry name" value="T2SS_GspF/T4SS_PilC_CS"/>
</dbReference>
<dbReference type="FunCoup" id="A0A3M0CQG9">
    <property type="interactions" value="237"/>
</dbReference>
<dbReference type="PROSITE" id="PS00874">
    <property type="entry name" value="T2SP_F"/>
    <property type="match status" value="1"/>
</dbReference>
<keyword evidence="7 14" id="KW-0812">Transmembrane</keyword>
<evidence type="ECO:0000256" key="2">
    <source>
        <dbReference type="ARBA" id="ARBA00004429"/>
    </source>
</evidence>
<dbReference type="FunFam" id="1.20.81.30:FF:000001">
    <property type="entry name" value="Type II secretion system protein F"/>
    <property type="match status" value="2"/>
</dbReference>
<evidence type="ECO:0000256" key="6">
    <source>
        <dbReference type="ARBA" id="ARBA00022519"/>
    </source>
</evidence>
<dbReference type="NCBIfam" id="TIGR02120">
    <property type="entry name" value="GspF"/>
    <property type="match status" value="1"/>
</dbReference>
<evidence type="ECO:0000313" key="18">
    <source>
        <dbReference type="Proteomes" id="UP000271227"/>
    </source>
</evidence>
<evidence type="ECO:0000313" key="17">
    <source>
        <dbReference type="EMBL" id="RMB11801.1"/>
    </source>
</evidence>
<dbReference type="GO" id="GO:0005886">
    <property type="term" value="C:plasma membrane"/>
    <property type="evidence" value="ECO:0007669"/>
    <property type="project" value="UniProtKB-SubCell"/>
</dbReference>
<feature type="domain" description="Type II secretion system protein GspF" evidence="16">
    <location>
        <begin position="274"/>
        <end position="395"/>
    </location>
</feature>
<dbReference type="InParanoid" id="A0A3M0CQG9"/>
<dbReference type="PANTHER" id="PTHR30012">
    <property type="entry name" value="GENERAL SECRETION PATHWAY PROTEIN"/>
    <property type="match status" value="1"/>
</dbReference>
<comment type="subcellular location">
    <subcellularLocation>
        <location evidence="2 14">Cell inner membrane</location>
        <topology evidence="2 14">Multi-pass membrane protein</topology>
    </subcellularLocation>
</comment>
<name>A0A3M0CQG9_9PROT</name>
<evidence type="ECO:0000256" key="1">
    <source>
        <dbReference type="ARBA" id="ARBA00002684"/>
    </source>
</evidence>
<evidence type="ECO:0000256" key="4">
    <source>
        <dbReference type="ARBA" id="ARBA00022448"/>
    </source>
</evidence>
<evidence type="ECO:0000256" key="12">
    <source>
        <dbReference type="ARBA" id="ARBA00023136"/>
    </source>
</evidence>
<dbReference type="Pfam" id="PF00482">
    <property type="entry name" value="T2SSF"/>
    <property type="match status" value="2"/>
</dbReference>
<dbReference type="OrthoDB" id="9805682at2"/>
<organism evidence="17 18">
    <name type="scientific">Eilatimonas milleporae</name>
    <dbReference type="NCBI Taxonomy" id="911205"/>
    <lineage>
        <taxon>Bacteria</taxon>
        <taxon>Pseudomonadati</taxon>
        <taxon>Pseudomonadota</taxon>
        <taxon>Alphaproteobacteria</taxon>
        <taxon>Kordiimonadales</taxon>
        <taxon>Kordiimonadaceae</taxon>
        <taxon>Eilatimonas</taxon>
    </lineage>
</organism>
<dbReference type="Gene3D" id="1.20.81.30">
    <property type="entry name" value="Type II secretion system (T2SS), domain F"/>
    <property type="match status" value="2"/>
</dbReference>
<evidence type="ECO:0000256" key="11">
    <source>
        <dbReference type="ARBA" id="ARBA00022989"/>
    </source>
</evidence>
<proteinExistence type="inferred from homology"/>
<keyword evidence="10" id="KW-0653">Protein transport</keyword>
<feature type="transmembrane region" description="Helical" evidence="15">
    <location>
        <begin position="169"/>
        <end position="192"/>
    </location>
</feature>
<dbReference type="PANTHER" id="PTHR30012:SF0">
    <property type="entry name" value="TYPE II SECRETION SYSTEM PROTEIN F-RELATED"/>
    <property type="match status" value="1"/>
</dbReference>
<keyword evidence="12 15" id="KW-0472">Membrane</keyword>
<comment type="caution">
    <text evidence="17">The sequence shown here is derived from an EMBL/GenBank/DDBJ whole genome shotgun (WGS) entry which is preliminary data.</text>
</comment>
<comment type="similarity">
    <text evidence="3 14">Belongs to the GSP F family.</text>
</comment>
<evidence type="ECO:0000256" key="5">
    <source>
        <dbReference type="ARBA" id="ARBA00022475"/>
    </source>
</evidence>
<sequence length="405" mass="43252">MRTFEYEALDRNGRTRKGVVSADTARAARRELRRKQLMPVRVDATDTNTGAGAGLSLQRDHISGKDVSLVTRQMATLIGAAAPVEEAINTVAAQAEKPSVKRTLMAVRTSIMEGHRLSDALSQHPKSFDRLYCAMVAAGESSGHLGAVLDRLSDHLERSQKLRSKVRTAMIYPTALALTAIGVVIALMTFVVPKVVDQFDTMGQTLPALTRLMIILSDGMRDYGLIIAAGLAVAVFAFSRALKLPAFRFAVDRLLLRLPLVGKLVRGLNAARLARTLSTLIASGAPVLDGLRAAARTVTNTVLKSSIETVVTMVEEGASLSTALKRVEGFPPMVGYMAAAGENSGRLDDMLAKAASYMEDEFENITSAAVSLLEPAIIIVMGGVVATIVLSILLPIMQLNTLALG</sequence>
<dbReference type="InterPro" id="IPR011850">
    <property type="entry name" value="T2SS_GspF"/>
</dbReference>
<dbReference type="RefSeq" id="WP_121937040.1">
    <property type="nucleotide sequence ID" value="NZ_REFR01000009.1"/>
</dbReference>
<feature type="domain" description="Type II secretion system protein GspF" evidence="16">
    <location>
        <begin position="71"/>
        <end position="193"/>
    </location>
</feature>
<evidence type="ECO:0000256" key="7">
    <source>
        <dbReference type="ARBA" id="ARBA00022692"/>
    </source>
</evidence>
<evidence type="ECO:0000256" key="8">
    <source>
        <dbReference type="ARBA" id="ARBA00022723"/>
    </source>
</evidence>
<accession>A0A3M0CQG9</accession>
<keyword evidence="8" id="KW-0479">Metal-binding</keyword>
<feature type="transmembrane region" description="Helical" evidence="15">
    <location>
        <begin position="376"/>
        <end position="397"/>
    </location>
</feature>
<dbReference type="EMBL" id="REFR01000009">
    <property type="protein sequence ID" value="RMB11801.1"/>
    <property type="molecule type" value="Genomic_DNA"/>
</dbReference>
<evidence type="ECO:0000256" key="14">
    <source>
        <dbReference type="RuleBase" id="RU003923"/>
    </source>
</evidence>
<feature type="transmembrane region" description="Helical" evidence="15">
    <location>
        <begin position="223"/>
        <end position="242"/>
    </location>
</feature>
<gene>
    <name evidence="17" type="ORF">BXY39_0285</name>
</gene>
<reference evidence="17 18" key="1">
    <citation type="submission" date="2018-10" db="EMBL/GenBank/DDBJ databases">
        <title>Genomic Encyclopedia of Archaeal and Bacterial Type Strains, Phase II (KMG-II): from individual species to whole genera.</title>
        <authorList>
            <person name="Goeker M."/>
        </authorList>
    </citation>
    <scope>NUCLEOTIDE SEQUENCE [LARGE SCALE GENOMIC DNA]</scope>
    <source>
        <strain evidence="17 18">DSM 25217</strain>
    </source>
</reference>
<evidence type="ECO:0000256" key="10">
    <source>
        <dbReference type="ARBA" id="ARBA00022927"/>
    </source>
</evidence>
<keyword evidence="4 14" id="KW-0813">Transport</keyword>
<evidence type="ECO:0000256" key="15">
    <source>
        <dbReference type="SAM" id="Phobius"/>
    </source>
</evidence>
<dbReference type="GO" id="GO:0046872">
    <property type="term" value="F:metal ion binding"/>
    <property type="evidence" value="ECO:0007669"/>
    <property type="project" value="UniProtKB-KW"/>
</dbReference>
<protein>
    <recommendedName>
        <fullName evidence="13">General secretion pathway protein F</fullName>
    </recommendedName>
</protein>
<evidence type="ECO:0000256" key="9">
    <source>
        <dbReference type="ARBA" id="ARBA00022837"/>
    </source>
</evidence>
<dbReference type="GO" id="GO:0015627">
    <property type="term" value="C:type II protein secretion system complex"/>
    <property type="evidence" value="ECO:0007669"/>
    <property type="project" value="InterPro"/>
</dbReference>
<keyword evidence="5" id="KW-1003">Cell membrane</keyword>
<keyword evidence="18" id="KW-1185">Reference proteome</keyword>
<dbReference type="GO" id="GO:0015628">
    <property type="term" value="P:protein secretion by the type II secretion system"/>
    <property type="evidence" value="ECO:0007669"/>
    <property type="project" value="InterPro"/>
</dbReference>
<dbReference type="InterPro" id="IPR042094">
    <property type="entry name" value="T2SS_GspF_sf"/>
</dbReference>
<dbReference type="PRINTS" id="PR00812">
    <property type="entry name" value="BCTERIALGSPF"/>
</dbReference>
<comment type="function">
    <text evidence="1">Component of the type II secretion system inner membrane complex required for the energy-dependent secretion of extracellular factors such as proteases and toxins from the periplasm.</text>
</comment>
<keyword evidence="9" id="KW-0106">Calcium</keyword>
<dbReference type="InterPro" id="IPR003004">
    <property type="entry name" value="GspF/PilC"/>
</dbReference>